<evidence type="ECO:0000259" key="11">
    <source>
        <dbReference type="PROSITE" id="PS50006"/>
    </source>
</evidence>
<dbReference type="GO" id="GO:0005634">
    <property type="term" value="C:nucleus"/>
    <property type="evidence" value="ECO:0007669"/>
    <property type="project" value="TreeGrafter"/>
</dbReference>
<dbReference type="InterPro" id="IPR000253">
    <property type="entry name" value="FHA_dom"/>
</dbReference>
<dbReference type="SUPFAM" id="SSF56112">
    <property type="entry name" value="Protein kinase-like (PK-like)"/>
    <property type="match status" value="1"/>
</dbReference>
<dbReference type="Proteomes" id="UP000198372">
    <property type="component" value="Unassembled WGS sequence"/>
</dbReference>
<evidence type="ECO:0000256" key="9">
    <source>
        <dbReference type="PROSITE-ProRule" id="PRU10141"/>
    </source>
</evidence>
<evidence type="ECO:0000313" key="14">
    <source>
        <dbReference type="Proteomes" id="UP000198372"/>
    </source>
</evidence>
<gene>
    <name evidence="13" type="ORF">BQ2448_3392</name>
</gene>
<evidence type="ECO:0000256" key="5">
    <source>
        <dbReference type="ARBA" id="ARBA00022777"/>
    </source>
</evidence>
<keyword evidence="4 9" id="KW-0547">Nucleotide-binding</keyword>
<dbReference type="STRING" id="269621.A0A238F9X0"/>
<dbReference type="InterPro" id="IPR000719">
    <property type="entry name" value="Prot_kinase_dom"/>
</dbReference>
<dbReference type="EMBL" id="FMSP01000006">
    <property type="protein sequence ID" value="SCV70630.1"/>
    <property type="molecule type" value="Genomic_DNA"/>
</dbReference>
<dbReference type="OrthoDB" id="40902at2759"/>
<dbReference type="GO" id="GO:0004674">
    <property type="term" value="F:protein serine/threonine kinase activity"/>
    <property type="evidence" value="ECO:0007669"/>
    <property type="project" value="UniProtKB-KW"/>
</dbReference>
<dbReference type="PROSITE" id="PS50011">
    <property type="entry name" value="PROTEIN_KINASE_DOM"/>
    <property type="match status" value="1"/>
</dbReference>
<dbReference type="PROSITE" id="PS50006">
    <property type="entry name" value="FHA_DOMAIN"/>
    <property type="match status" value="1"/>
</dbReference>
<evidence type="ECO:0000256" key="1">
    <source>
        <dbReference type="ARBA" id="ARBA00005575"/>
    </source>
</evidence>
<evidence type="ECO:0000256" key="7">
    <source>
        <dbReference type="ARBA" id="ARBA00047899"/>
    </source>
</evidence>
<dbReference type="Pfam" id="PF00498">
    <property type="entry name" value="FHA"/>
    <property type="match status" value="1"/>
</dbReference>
<dbReference type="AlphaFoldDB" id="A0A238F9X0"/>
<accession>A0A238F9X0</accession>
<comment type="catalytic activity">
    <reaction evidence="8">
        <text>L-seryl-[protein] + ATP = O-phospho-L-seryl-[protein] + ADP + H(+)</text>
        <dbReference type="Rhea" id="RHEA:17989"/>
        <dbReference type="Rhea" id="RHEA-COMP:9863"/>
        <dbReference type="Rhea" id="RHEA-COMP:11604"/>
        <dbReference type="ChEBI" id="CHEBI:15378"/>
        <dbReference type="ChEBI" id="CHEBI:29999"/>
        <dbReference type="ChEBI" id="CHEBI:30616"/>
        <dbReference type="ChEBI" id="CHEBI:83421"/>
        <dbReference type="ChEBI" id="CHEBI:456216"/>
        <dbReference type="EC" id="2.7.11.1"/>
    </reaction>
</comment>
<evidence type="ECO:0000256" key="2">
    <source>
        <dbReference type="ARBA" id="ARBA00012513"/>
    </source>
</evidence>
<comment type="catalytic activity">
    <reaction evidence="7">
        <text>L-threonyl-[protein] + ATP = O-phospho-L-threonyl-[protein] + ADP + H(+)</text>
        <dbReference type="Rhea" id="RHEA:46608"/>
        <dbReference type="Rhea" id="RHEA-COMP:11060"/>
        <dbReference type="Rhea" id="RHEA-COMP:11605"/>
        <dbReference type="ChEBI" id="CHEBI:15378"/>
        <dbReference type="ChEBI" id="CHEBI:30013"/>
        <dbReference type="ChEBI" id="CHEBI:30616"/>
        <dbReference type="ChEBI" id="CHEBI:61977"/>
        <dbReference type="ChEBI" id="CHEBI:456216"/>
        <dbReference type="EC" id="2.7.11.1"/>
    </reaction>
</comment>
<organism evidence="13 14">
    <name type="scientific">Microbotryum intermedium</name>
    <dbReference type="NCBI Taxonomy" id="269621"/>
    <lineage>
        <taxon>Eukaryota</taxon>
        <taxon>Fungi</taxon>
        <taxon>Dikarya</taxon>
        <taxon>Basidiomycota</taxon>
        <taxon>Pucciniomycotina</taxon>
        <taxon>Microbotryomycetes</taxon>
        <taxon>Microbotryales</taxon>
        <taxon>Microbotryaceae</taxon>
        <taxon>Microbotryum</taxon>
    </lineage>
</organism>
<dbReference type="SUPFAM" id="SSF49879">
    <property type="entry name" value="SMAD/FHA domain"/>
    <property type="match status" value="1"/>
</dbReference>
<sequence length="486" mass="53941">MTRSCRKRTLLQVGLDAHAATVLTHPAKRRFFERFNRRIESRPPSLSSHVPIPASEAEPVSAQVSGVAQLDTIDPQQGPITLVLPAGKTFTIGRSPLESYTIPLPSVSKRHCRLYSFGVDTGDTIVVLEDLSSNGLVCNSRRVSRSSLILCDHDVFEIGDQLFYFTRTTQCKCRDHYGVAGSGSEKERKLADYSISDRRLGSGAFSVVRLGFDLANRRQAACKAIRLHAQDQSRVLQQIKTEVGILKKVGKHPGINQIYDVFVGSGDEAWVEALSVVVFVNPVSYCKVKHTSTASSFVDVIALGSMAGGDLFEYLARRGTLKAPEAKWFVFQIAHALAHLHLECNIAHRDLKLENVLLDGNGPYPRAQIADFGQAMTSNRRSTSLRGTVLYMAPEALSGRTRHLGFDPKSVDCWSLGIITSMLLIGSHPFNRWFNLMNRFEEMRVAEAILDGRNAMSTRDRPLGPQDENGERFMQSARMGDTHAYY</sequence>
<dbReference type="SMART" id="SM00220">
    <property type="entry name" value="S_TKc"/>
    <property type="match status" value="1"/>
</dbReference>
<dbReference type="PROSITE" id="PS00108">
    <property type="entry name" value="PROTEIN_KINASE_ST"/>
    <property type="match status" value="1"/>
</dbReference>
<dbReference type="PANTHER" id="PTHR44167:SF24">
    <property type="entry name" value="SERINE_THREONINE-PROTEIN KINASE CHK2"/>
    <property type="match status" value="1"/>
</dbReference>
<evidence type="ECO:0000313" key="13">
    <source>
        <dbReference type="EMBL" id="SCV70630.1"/>
    </source>
</evidence>
<evidence type="ECO:0000259" key="12">
    <source>
        <dbReference type="PROSITE" id="PS50011"/>
    </source>
</evidence>
<dbReference type="GO" id="GO:0005737">
    <property type="term" value="C:cytoplasm"/>
    <property type="evidence" value="ECO:0007669"/>
    <property type="project" value="TreeGrafter"/>
</dbReference>
<dbReference type="GO" id="GO:0051598">
    <property type="term" value="P:meiotic recombination checkpoint signaling"/>
    <property type="evidence" value="ECO:0007669"/>
    <property type="project" value="TreeGrafter"/>
</dbReference>
<keyword evidence="14" id="KW-1185">Reference proteome</keyword>
<evidence type="ECO:0000256" key="6">
    <source>
        <dbReference type="ARBA" id="ARBA00022840"/>
    </source>
</evidence>
<feature type="domain" description="FHA" evidence="11">
    <location>
        <begin position="90"/>
        <end position="143"/>
    </location>
</feature>
<dbReference type="SMART" id="SM00240">
    <property type="entry name" value="FHA"/>
    <property type="match status" value="1"/>
</dbReference>
<dbReference type="InterPro" id="IPR008271">
    <property type="entry name" value="Ser/Thr_kinase_AS"/>
</dbReference>
<dbReference type="GO" id="GO:0005524">
    <property type="term" value="F:ATP binding"/>
    <property type="evidence" value="ECO:0007669"/>
    <property type="project" value="UniProtKB-UniRule"/>
</dbReference>
<keyword evidence="5" id="KW-0418">Kinase</keyword>
<protein>
    <recommendedName>
        <fullName evidence="2">non-specific serine/threonine protein kinase</fullName>
        <ecNumber evidence="2">2.7.11.1</ecNumber>
    </recommendedName>
</protein>
<dbReference type="PANTHER" id="PTHR44167">
    <property type="entry name" value="OVARIAN-SPECIFIC SERINE/THREONINE-PROTEIN KINASE LOK-RELATED"/>
    <property type="match status" value="1"/>
</dbReference>
<evidence type="ECO:0000256" key="3">
    <source>
        <dbReference type="ARBA" id="ARBA00022527"/>
    </source>
</evidence>
<reference evidence="14" key="1">
    <citation type="submission" date="2016-09" db="EMBL/GenBank/DDBJ databases">
        <authorList>
            <person name="Jeantristanb JTB J.-T."/>
            <person name="Ricardo R."/>
        </authorList>
    </citation>
    <scope>NUCLEOTIDE SEQUENCE [LARGE SCALE GENOMIC DNA]</scope>
</reference>
<proteinExistence type="inferred from homology"/>
<dbReference type="Gene3D" id="3.30.200.20">
    <property type="entry name" value="Phosphorylase Kinase, domain 1"/>
    <property type="match status" value="1"/>
</dbReference>
<name>A0A238F9X0_9BASI</name>
<keyword evidence="3 10" id="KW-0723">Serine/threonine-protein kinase</keyword>
<dbReference type="Pfam" id="PF00069">
    <property type="entry name" value="Pkinase"/>
    <property type="match status" value="1"/>
</dbReference>
<dbReference type="InterPro" id="IPR011009">
    <property type="entry name" value="Kinase-like_dom_sf"/>
</dbReference>
<keyword evidence="6 9" id="KW-0067">ATP-binding</keyword>
<comment type="similarity">
    <text evidence="1">Belongs to the protein kinase superfamily. CAMK Ser/Thr protein kinase family. CHEK2 subfamily.</text>
</comment>
<dbReference type="PROSITE" id="PS00107">
    <property type="entry name" value="PROTEIN_KINASE_ATP"/>
    <property type="match status" value="1"/>
</dbReference>
<dbReference type="Gene3D" id="2.60.200.20">
    <property type="match status" value="1"/>
</dbReference>
<dbReference type="Gene3D" id="1.10.510.10">
    <property type="entry name" value="Transferase(Phosphotransferase) domain 1"/>
    <property type="match status" value="1"/>
</dbReference>
<dbReference type="InterPro" id="IPR017441">
    <property type="entry name" value="Protein_kinase_ATP_BS"/>
</dbReference>
<feature type="domain" description="Protein kinase" evidence="12">
    <location>
        <begin position="194"/>
        <end position="486"/>
    </location>
</feature>
<evidence type="ECO:0000256" key="8">
    <source>
        <dbReference type="ARBA" id="ARBA00048679"/>
    </source>
</evidence>
<dbReference type="InterPro" id="IPR008984">
    <property type="entry name" value="SMAD_FHA_dom_sf"/>
</dbReference>
<keyword evidence="5" id="KW-0808">Transferase</keyword>
<dbReference type="EC" id="2.7.11.1" evidence="2"/>
<evidence type="ECO:0000256" key="4">
    <source>
        <dbReference type="ARBA" id="ARBA00022741"/>
    </source>
</evidence>
<feature type="binding site" evidence="9">
    <location>
        <position position="223"/>
    </location>
    <ligand>
        <name>ATP</name>
        <dbReference type="ChEBI" id="CHEBI:30616"/>
    </ligand>
</feature>
<evidence type="ECO:0000256" key="10">
    <source>
        <dbReference type="RuleBase" id="RU000304"/>
    </source>
</evidence>